<evidence type="ECO:0000313" key="1">
    <source>
        <dbReference type="EMBL" id="MBK9980902.1"/>
    </source>
</evidence>
<reference evidence="1 2" key="1">
    <citation type="submission" date="2020-10" db="EMBL/GenBank/DDBJ databases">
        <title>Connecting structure to function with the recovery of over 1000 high-quality activated sludge metagenome-assembled genomes encoding full-length rRNA genes using long-read sequencing.</title>
        <authorList>
            <person name="Singleton C.M."/>
            <person name="Petriglieri F."/>
            <person name="Kristensen J.M."/>
            <person name="Kirkegaard R.H."/>
            <person name="Michaelsen T.Y."/>
            <person name="Andersen M.H."/>
            <person name="Karst S.M."/>
            <person name="Dueholm M.S."/>
            <person name="Nielsen P.H."/>
            <person name="Albertsen M."/>
        </authorList>
    </citation>
    <scope>NUCLEOTIDE SEQUENCE [LARGE SCALE GENOMIC DNA]</scope>
    <source>
        <strain evidence="1">Ribe_18-Q3-R11-54_MAXAC.273</strain>
    </source>
</reference>
<organism evidence="1 2">
    <name type="scientific">Candidatus Opimibacter skivensis</name>
    <dbReference type="NCBI Taxonomy" id="2982028"/>
    <lineage>
        <taxon>Bacteria</taxon>
        <taxon>Pseudomonadati</taxon>
        <taxon>Bacteroidota</taxon>
        <taxon>Saprospiria</taxon>
        <taxon>Saprospirales</taxon>
        <taxon>Saprospiraceae</taxon>
        <taxon>Candidatus Opimibacter</taxon>
    </lineage>
</organism>
<comment type="caution">
    <text evidence="1">The sequence shown here is derived from an EMBL/GenBank/DDBJ whole genome shotgun (WGS) entry which is preliminary data.</text>
</comment>
<protein>
    <submittedName>
        <fullName evidence="1">Uncharacterized protein</fullName>
    </submittedName>
</protein>
<name>A0A9D7SS78_9BACT</name>
<proteinExistence type="predicted"/>
<sequence length="48" mass="5309">MNLLPIKNLSYRSGLKSGEIIERLSAVTEAEKNFTLSGEYSFSNTSVL</sequence>
<gene>
    <name evidence="1" type="ORF">IPP15_00515</name>
</gene>
<evidence type="ECO:0000313" key="2">
    <source>
        <dbReference type="Proteomes" id="UP000808337"/>
    </source>
</evidence>
<dbReference type="AlphaFoldDB" id="A0A9D7SS78"/>
<dbReference type="EMBL" id="JADKGY010000001">
    <property type="protein sequence ID" value="MBK9980902.1"/>
    <property type="molecule type" value="Genomic_DNA"/>
</dbReference>
<accession>A0A9D7SS78</accession>
<dbReference type="Proteomes" id="UP000808337">
    <property type="component" value="Unassembled WGS sequence"/>
</dbReference>